<protein>
    <submittedName>
        <fullName evidence="2">Double zinc ribbon protein</fullName>
    </submittedName>
</protein>
<accession>A0A561EXN4</accession>
<dbReference type="Pfam" id="PF12773">
    <property type="entry name" value="DZR"/>
    <property type="match status" value="1"/>
</dbReference>
<dbReference type="AlphaFoldDB" id="A0A561EXN4"/>
<dbReference type="EMBL" id="VIVR01000001">
    <property type="protein sequence ID" value="TWE20359.1"/>
    <property type="molecule type" value="Genomic_DNA"/>
</dbReference>
<organism evidence="2 3">
    <name type="scientific">Kitasatospora atroaurantiaca</name>
    <dbReference type="NCBI Taxonomy" id="285545"/>
    <lineage>
        <taxon>Bacteria</taxon>
        <taxon>Bacillati</taxon>
        <taxon>Actinomycetota</taxon>
        <taxon>Actinomycetes</taxon>
        <taxon>Kitasatosporales</taxon>
        <taxon>Streptomycetaceae</taxon>
        <taxon>Kitasatospora</taxon>
    </lineage>
</organism>
<gene>
    <name evidence="2" type="ORF">FB465_5508</name>
</gene>
<dbReference type="Proteomes" id="UP000318416">
    <property type="component" value="Unassembled WGS sequence"/>
</dbReference>
<name>A0A561EXN4_9ACTN</name>
<proteinExistence type="predicted"/>
<evidence type="ECO:0000313" key="2">
    <source>
        <dbReference type="EMBL" id="TWE20359.1"/>
    </source>
</evidence>
<keyword evidence="3" id="KW-1185">Reference proteome</keyword>
<sequence>MSTEIYFSNNYRDLSEQHGTGAGFQFEFSCSRCHDTWRSPFEAFTTGQVASWVNKGVSAAWSLIGGSASSGISNAADGLAGANWGSSRDAAFQRAIANAQHHFNRCGRCTSYVCGRCWDGPQGLCHTCAPDTAAESLAAQRRGLNDMVSQQAYAYGQQTGEGYDVRTPRQLVCPQCRAETHGTPFCPGCGFHLAQPSQCTQCQAALPDGAAFCPGCGTRR</sequence>
<reference evidence="2 3" key="1">
    <citation type="submission" date="2019-06" db="EMBL/GenBank/DDBJ databases">
        <title>Sequencing the genomes of 1000 actinobacteria strains.</title>
        <authorList>
            <person name="Klenk H.-P."/>
        </authorList>
    </citation>
    <scope>NUCLEOTIDE SEQUENCE [LARGE SCALE GENOMIC DNA]</scope>
    <source>
        <strain evidence="2 3">DSM 41649</strain>
    </source>
</reference>
<dbReference type="RefSeq" id="WP_145794652.1">
    <property type="nucleotide sequence ID" value="NZ_BAAABR010000047.1"/>
</dbReference>
<comment type="caution">
    <text evidence="2">The sequence shown here is derived from an EMBL/GenBank/DDBJ whole genome shotgun (WGS) entry which is preliminary data.</text>
</comment>
<dbReference type="OrthoDB" id="1178869at2"/>
<evidence type="ECO:0000313" key="3">
    <source>
        <dbReference type="Proteomes" id="UP000318416"/>
    </source>
</evidence>
<evidence type="ECO:0000259" key="1">
    <source>
        <dbReference type="Pfam" id="PF12773"/>
    </source>
</evidence>
<dbReference type="InterPro" id="IPR025874">
    <property type="entry name" value="DZR"/>
</dbReference>
<feature type="domain" description="DZANK-type" evidence="1">
    <location>
        <begin position="173"/>
        <end position="217"/>
    </location>
</feature>